<organism evidence="1 2">
    <name type="scientific">Moorena producens PAL-8-15-08-1</name>
    <dbReference type="NCBI Taxonomy" id="1458985"/>
    <lineage>
        <taxon>Bacteria</taxon>
        <taxon>Bacillati</taxon>
        <taxon>Cyanobacteriota</taxon>
        <taxon>Cyanophyceae</taxon>
        <taxon>Coleofasciculales</taxon>
        <taxon>Coleofasciculaceae</taxon>
        <taxon>Moorena</taxon>
    </lineage>
</organism>
<reference evidence="2" key="1">
    <citation type="submission" date="2016-10" db="EMBL/GenBank/DDBJ databases">
        <title>Comparative genomics uncovers the prolific and rare metabolic potential of the cyanobacterial genus Moorea.</title>
        <authorList>
            <person name="Leao T."/>
            <person name="Castelao G."/>
            <person name="Korobeynikov A."/>
            <person name="Monroe E.A."/>
            <person name="Podell S."/>
            <person name="Glukhov E."/>
            <person name="Allen E."/>
            <person name="Gerwick W.H."/>
            <person name="Gerwick L."/>
        </authorList>
    </citation>
    <scope>NUCLEOTIDE SEQUENCE [LARGE SCALE GENOMIC DNA]</scope>
    <source>
        <strain evidence="2">PAL-8-15-08-1</strain>
    </source>
</reference>
<protein>
    <recommendedName>
        <fullName evidence="3">PEP-CTERM protein-sorting domain-containing protein</fullName>
    </recommendedName>
</protein>
<evidence type="ECO:0008006" key="3">
    <source>
        <dbReference type="Google" id="ProtNLM"/>
    </source>
</evidence>
<gene>
    <name evidence="1" type="ORF">BJP34_31215</name>
</gene>
<evidence type="ECO:0000313" key="1">
    <source>
        <dbReference type="EMBL" id="AOX03315.1"/>
    </source>
</evidence>
<dbReference type="AlphaFoldDB" id="A0A1D8U0F4"/>
<dbReference type="Proteomes" id="UP000177870">
    <property type="component" value="Chromosome"/>
</dbReference>
<dbReference type="EMBL" id="CP017599">
    <property type="protein sequence ID" value="AOX03315.1"/>
    <property type="molecule type" value="Genomic_DNA"/>
</dbReference>
<dbReference type="InterPro" id="IPR013424">
    <property type="entry name" value="Ice-binding_C"/>
</dbReference>
<dbReference type="KEGG" id="mpro:BJP34_31215"/>
<dbReference type="NCBIfam" id="TIGR02595">
    <property type="entry name" value="PEP_CTERM"/>
    <property type="match status" value="1"/>
</dbReference>
<sequence>MQILDPFYKKNMTNILKKLSFVATSAVLGFTVIHANPVNAASIIYDLEVSIDSGFLDGETYSGFFEFDDSGLTGIDEEFLSVSNISFDFDGVNYTETDGLSDPEAVFFDGDFLGLSWSDDEFSFIAGFFELSEALFTYDLPQGAGAGDIAYTLRPDTPVASTPEPTAVFSLLALGATGCSGVLKKRK</sequence>
<evidence type="ECO:0000313" key="2">
    <source>
        <dbReference type="Proteomes" id="UP000177870"/>
    </source>
</evidence>
<accession>A0A1D8U0F4</accession>
<proteinExistence type="predicted"/>
<name>A0A1D8U0F4_9CYAN</name>